<gene>
    <name evidence="1" type="ORF">M9H77_12226</name>
</gene>
<evidence type="ECO:0000313" key="2">
    <source>
        <dbReference type="Proteomes" id="UP001060085"/>
    </source>
</evidence>
<sequence length="615" mass="69508">MFLQFFFQYMMYPSTFEEFLEPEEYVDHRHLFATDRIFNSKSELVNWAKETAIKVNTYLIVTRYLRSRTSDRRPYVTLGCEHGGANKPKKKPVVDDEEEEVQVKRRGPYGTKKCGCPFKLKGEQMAICENWQLFIHDGRHNHAIGVYSHGHAQAAKLTEEQLIQIEQFRKSHVPPCNILRFFREQNVGCAVRYNMPLLEVVGMTPTGILKEIGCSKDEVEEQTGLPTLFTTNRAESEHSVLQLWLSTYHGDLDTVFLNIDSLIEGQIADIKASLEFSKTKEKHNVKSNHIFYIVSNKISPLAFKKIWSEITRAVGIYDDPKNKCGHYLRTSHDLPCACELITRFDHVLPIQLHDIDAFWQTLEIGGSHPSARQQDMDSEMRSLTDLLHQISTGPISKVREMCLAKGVLNLVLPEDPGVTLTSPPEVAVTKGRKKTDSTKRDKSNWEHVSIAHRKIQKSSGSVSGFGTGSGSLPGSSSGSGSRGRGRPPRALRERGRGCDRGRSNLSAVKHASPNWKNVIGDGNCGYQVVADFVFGDEHQWPEVRRGILYELELLKNLYVNLMGSEELLGSTTVLPLYSYSDNLEGILVIGFLTEERHFIQLQLDDICPIPPLHVQ</sequence>
<proteinExistence type="predicted"/>
<protein>
    <submittedName>
        <fullName evidence="1">Uncharacterized protein</fullName>
    </submittedName>
</protein>
<dbReference type="EMBL" id="CM044703">
    <property type="protein sequence ID" value="KAI5671862.1"/>
    <property type="molecule type" value="Genomic_DNA"/>
</dbReference>
<reference evidence="2" key="1">
    <citation type="journal article" date="2023" name="Nat. Plants">
        <title>Single-cell RNA sequencing provides a high-resolution roadmap for understanding the multicellular compartmentation of specialized metabolism.</title>
        <authorList>
            <person name="Sun S."/>
            <person name="Shen X."/>
            <person name="Li Y."/>
            <person name="Li Y."/>
            <person name="Wang S."/>
            <person name="Li R."/>
            <person name="Zhang H."/>
            <person name="Shen G."/>
            <person name="Guo B."/>
            <person name="Wei J."/>
            <person name="Xu J."/>
            <person name="St-Pierre B."/>
            <person name="Chen S."/>
            <person name="Sun C."/>
        </authorList>
    </citation>
    <scope>NUCLEOTIDE SEQUENCE [LARGE SCALE GENOMIC DNA]</scope>
</reference>
<evidence type="ECO:0000313" key="1">
    <source>
        <dbReference type="EMBL" id="KAI5671862.1"/>
    </source>
</evidence>
<organism evidence="1 2">
    <name type="scientific">Catharanthus roseus</name>
    <name type="common">Madagascar periwinkle</name>
    <name type="synonym">Vinca rosea</name>
    <dbReference type="NCBI Taxonomy" id="4058"/>
    <lineage>
        <taxon>Eukaryota</taxon>
        <taxon>Viridiplantae</taxon>
        <taxon>Streptophyta</taxon>
        <taxon>Embryophyta</taxon>
        <taxon>Tracheophyta</taxon>
        <taxon>Spermatophyta</taxon>
        <taxon>Magnoliopsida</taxon>
        <taxon>eudicotyledons</taxon>
        <taxon>Gunneridae</taxon>
        <taxon>Pentapetalae</taxon>
        <taxon>asterids</taxon>
        <taxon>lamiids</taxon>
        <taxon>Gentianales</taxon>
        <taxon>Apocynaceae</taxon>
        <taxon>Rauvolfioideae</taxon>
        <taxon>Vinceae</taxon>
        <taxon>Catharanthinae</taxon>
        <taxon>Catharanthus</taxon>
    </lineage>
</organism>
<accession>A0ACC0BGZ2</accession>
<keyword evidence="2" id="KW-1185">Reference proteome</keyword>
<dbReference type="Proteomes" id="UP001060085">
    <property type="component" value="Linkage Group LG03"/>
</dbReference>
<comment type="caution">
    <text evidence="1">The sequence shown here is derived from an EMBL/GenBank/DDBJ whole genome shotgun (WGS) entry which is preliminary data.</text>
</comment>
<name>A0ACC0BGZ2_CATRO</name>